<evidence type="ECO:0000313" key="7">
    <source>
        <dbReference type="Proteomes" id="UP000236893"/>
    </source>
</evidence>
<protein>
    <submittedName>
        <fullName evidence="6">Amino acid transporter</fullName>
    </submittedName>
</protein>
<evidence type="ECO:0000313" key="6">
    <source>
        <dbReference type="EMBL" id="POY35174.1"/>
    </source>
</evidence>
<dbReference type="Gene3D" id="1.20.1740.10">
    <property type="entry name" value="Amino acid/polyamine transporter I"/>
    <property type="match status" value="1"/>
</dbReference>
<keyword evidence="3 5" id="KW-1133">Transmembrane helix</keyword>
<dbReference type="GO" id="GO:0015179">
    <property type="term" value="F:L-amino acid transmembrane transporter activity"/>
    <property type="evidence" value="ECO:0007669"/>
    <property type="project" value="TreeGrafter"/>
</dbReference>
<comment type="caution">
    <text evidence="6">The sequence shown here is derived from an EMBL/GenBank/DDBJ whole genome shotgun (WGS) entry which is preliminary data.</text>
</comment>
<keyword evidence="2 5" id="KW-0812">Transmembrane</keyword>
<feature type="transmembrane region" description="Helical" evidence="5">
    <location>
        <begin position="156"/>
        <end position="173"/>
    </location>
</feature>
<dbReference type="PIRSF" id="PIRSF006060">
    <property type="entry name" value="AA_transporter"/>
    <property type="match status" value="1"/>
</dbReference>
<feature type="transmembrane region" description="Helical" evidence="5">
    <location>
        <begin position="444"/>
        <end position="467"/>
    </location>
</feature>
<feature type="transmembrane region" description="Helical" evidence="5">
    <location>
        <begin position="185"/>
        <end position="203"/>
    </location>
</feature>
<dbReference type="InterPro" id="IPR002293">
    <property type="entry name" value="AA/rel_permease1"/>
</dbReference>
<dbReference type="GO" id="GO:0016020">
    <property type="term" value="C:membrane"/>
    <property type="evidence" value="ECO:0007669"/>
    <property type="project" value="UniProtKB-SubCell"/>
</dbReference>
<feature type="transmembrane region" description="Helical" evidence="5">
    <location>
        <begin position="331"/>
        <end position="364"/>
    </location>
</feature>
<dbReference type="AlphaFoldDB" id="A0A2S4ZXU7"/>
<feature type="transmembrane region" description="Helical" evidence="5">
    <location>
        <begin position="101"/>
        <end position="127"/>
    </location>
</feature>
<dbReference type="EMBL" id="PQVF01000013">
    <property type="protein sequence ID" value="POY35174.1"/>
    <property type="molecule type" value="Genomic_DNA"/>
</dbReference>
<keyword evidence="7" id="KW-1185">Reference proteome</keyword>
<feature type="transmembrane region" description="Helical" evidence="5">
    <location>
        <begin position="57"/>
        <end position="80"/>
    </location>
</feature>
<feature type="transmembrane region" description="Helical" evidence="5">
    <location>
        <begin position="385"/>
        <end position="406"/>
    </location>
</feature>
<evidence type="ECO:0000256" key="2">
    <source>
        <dbReference type="ARBA" id="ARBA00022692"/>
    </source>
</evidence>
<evidence type="ECO:0000256" key="5">
    <source>
        <dbReference type="SAM" id="Phobius"/>
    </source>
</evidence>
<feature type="transmembrane region" description="Helical" evidence="5">
    <location>
        <begin position="412"/>
        <end position="432"/>
    </location>
</feature>
<feature type="transmembrane region" description="Helical" evidence="5">
    <location>
        <begin position="473"/>
        <end position="490"/>
    </location>
</feature>
<comment type="subcellular location">
    <subcellularLocation>
        <location evidence="1">Membrane</location>
        <topology evidence="1">Multi-pass membrane protein</topology>
    </subcellularLocation>
</comment>
<dbReference type="InterPro" id="IPR050598">
    <property type="entry name" value="AminoAcid_Transporter"/>
</dbReference>
<accession>A0A2S4ZXU7</accession>
<dbReference type="RefSeq" id="WP_103790262.1">
    <property type="nucleotide sequence ID" value="NZ_PQVF01000013.1"/>
</dbReference>
<feature type="transmembrane region" description="Helical" evidence="5">
    <location>
        <begin position="274"/>
        <end position="296"/>
    </location>
</feature>
<dbReference type="Proteomes" id="UP000236893">
    <property type="component" value="Unassembled WGS sequence"/>
</dbReference>
<feature type="transmembrane region" description="Helical" evidence="5">
    <location>
        <begin position="24"/>
        <end position="45"/>
    </location>
</feature>
<evidence type="ECO:0000256" key="3">
    <source>
        <dbReference type="ARBA" id="ARBA00022989"/>
    </source>
</evidence>
<gene>
    <name evidence="6" type="ORF">C3K47_16470</name>
</gene>
<proteinExistence type="predicted"/>
<sequence length="499" mass="54020">MEQTFTHQNHETLSTEHSEMKRELGLFDSTMIVVGSMIGSGIFIVTSDIARLLGSPFWILFVWLLTGAITLMAALSYGELAGMMPKAGGQYVYLREAYNKFVGFLYGWTTFMVIQTGTIAAVAIAFAKYTGVLLPQLINTDPLFQLGPLAFSSQQFLGVALIALLTVVNLFGVKNAKIIQGVFTVAKIVSLLGLIVLGLYIGYNSDAFRQNFSNFFAEPFQTKANVDVLDIAKLSGWSLIGAIGGALVGSLFSSDAWNNITYTAGEVKEPKRNIPLSLFFGTLIVTVLYILANVAYLSLLPIKGTPEGANVLTRGIMFATNDRVATAGAEIIFGGAAVIIMAVLIMVSTFGCNNGLIMAGARLYYAMAKDGLFLKKAENLNDKGVPAYGLIIQGIWASILCFSGKYNDLLDYVIFAVLIFYSLTIGGIFILRKTQPQAERPYKAFGYPVIPALYILLATAICIDLLVVKPKPSLIGLGIVVIGIPVYYLINSGKKLQKN</sequence>
<keyword evidence="4 5" id="KW-0472">Membrane</keyword>
<dbReference type="PANTHER" id="PTHR11785">
    <property type="entry name" value="AMINO ACID TRANSPORTER"/>
    <property type="match status" value="1"/>
</dbReference>
<feature type="transmembrane region" description="Helical" evidence="5">
    <location>
        <begin position="234"/>
        <end position="253"/>
    </location>
</feature>
<organism evidence="6 7">
    <name type="scientific">Solitalea longa</name>
    <dbReference type="NCBI Taxonomy" id="2079460"/>
    <lineage>
        <taxon>Bacteria</taxon>
        <taxon>Pseudomonadati</taxon>
        <taxon>Bacteroidota</taxon>
        <taxon>Sphingobacteriia</taxon>
        <taxon>Sphingobacteriales</taxon>
        <taxon>Sphingobacteriaceae</taxon>
        <taxon>Solitalea</taxon>
    </lineage>
</organism>
<dbReference type="Pfam" id="PF13520">
    <property type="entry name" value="AA_permease_2"/>
    <property type="match status" value="1"/>
</dbReference>
<name>A0A2S4ZXU7_9SPHI</name>
<dbReference type="OrthoDB" id="9806937at2"/>
<dbReference type="PANTHER" id="PTHR11785:SF512">
    <property type="entry name" value="SOBREMESA, ISOFORM B"/>
    <property type="match status" value="1"/>
</dbReference>
<evidence type="ECO:0000256" key="4">
    <source>
        <dbReference type="ARBA" id="ARBA00023136"/>
    </source>
</evidence>
<reference evidence="6 7" key="1">
    <citation type="submission" date="2018-01" db="EMBL/GenBank/DDBJ databases">
        <authorList>
            <person name="Gaut B.S."/>
            <person name="Morton B.R."/>
            <person name="Clegg M.T."/>
            <person name="Duvall M.R."/>
        </authorList>
    </citation>
    <scope>NUCLEOTIDE SEQUENCE [LARGE SCALE GENOMIC DNA]</scope>
    <source>
        <strain evidence="6 7">HR-AV</strain>
    </source>
</reference>
<evidence type="ECO:0000256" key="1">
    <source>
        <dbReference type="ARBA" id="ARBA00004141"/>
    </source>
</evidence>